<proteinExistence type="predicted"/>
<dbReference type="AlphaFoldDB" id="A0A426ZJD7"/>
<protein>
    <submittedName>
        <fullName evidence="2">Uncharacterized protein</fullName>
    </submittedName>
</protein>
<feature type="compositionally biased region" description="Basic residues" evidence="1">
    <location>
        <begin position="92"/>
        <end position="103"/>
    </location>
</feature>
<dbReference type="EMBL" id="AMZH03006327">
    <property type="protein sequence ID" value="RRT64106.1"/>
    <property type="molecule type" value="Genomic_DNA"/>
</dbReference>
<gene>
    <name evidence="2" type="ORF">B296_00027500</name>
</gene>
<evidence type="ECO:0000313" key="3">
    <source>
        <dbReference type="Proteomes" id="UP000287651"/>
    </source>
</evidence>
<dbReference type="Proteomes" id="UP000287651">
    <property type="component" value="Unassembled WGS sequence"/>
</dbReference>
<evidence type="ECO:0000256" key="1">
    <source>
        <dbReference type="SAM" id="MobiDB-lite"/>
    </source>
</evidence>
<evidence type="ECO:0000313" key="2">
    <source>
        <dbReference type="EMBL" id="RRT64106.1"/>
    </source>
</evidence>
<feature type="region of interest" description="Disordered" evidence="1">
    <location>
        <begin position="83"/>
        <end position="136"/>
    </location>
</feature>
<comment type="caution">
    <text evidence="2">The sequence shown here is derived from an EMBL/GenBank/DDBJ whole genome shotgun (WGS) entry which is preliminary data.</text>
</comment>
<name>A0A426ZJD7_ENSVE</name>
<organism evidence="2 3">
    <name type="scientific">Ensete ventricosum</name>
    <name type="common">Abyssinian banana</name>
    <name type="synonym">Musa ensete</name>
    <dbReference type="NCBI Taxonomy" id="4639"/>
    <lineage>
        <taxon>Eukaryota</taxon>
        <taxon>Viridiplantae</taxon>
        <taxon>Streptophyta</taxon>
        <taxon>Embryophyta</taxon>
        <taxon>Tracheophyta</taxon>
        <taxon>Spermatophyta</taxon>
        <taxon>Magnoliopsida</taxon>
        <taxon>Liliopsida</taxon>
        <taxon>Zingiberales</taxon>
        <taxon>Musaceae</taxon>
        <taxon>Ensete</taxon>
    </lineage>
</organism>
<reference evidence="2 3" key="1">
    <citation type="journal article" date="2014" name="Agronomy (Basel)">
        <title>A Draft Genome Sequence for Ensete ventricosum, the Drought-Tolerant Tree Against Hunger.</title>
        <authorList>
            <person name="Harrison J."/>
            <person name="Moore K.A."/>
            <person name="Paszkiewicz K."/>
            <person name="Jones T."/>
            <person name="Grant M."/>
            <person name="Ambacheew D."/>
            <person name="Muzemil S."/>
            <person name="Studholme D.J."/>
        </authorList>
    </citation>
    <scope>NUCLEOTIDE SEQUENCE [LARGE SCALE GENOMIC DNA]</scope>
</reference>
<accession>A0A426ZJD7</accession>
<sequence length="136" mass="14616">MGATHGQLVSHDQATCRGRWPWLGPLQGKPPTARPLQGRPIAARAANKGDRSRPARKGWPPTGVVVRGQGYCKQVRPLTGMAGACRGSTCGRRQHPQGRRSQRRPPSGTTPARKGGDYGHNTCRSYRETSTGASHA</sequence>
<feature type="region of interest" description="Disordered" evidence="1">
    <location>
        <begin position="1"/>
        <end position="62"/>
    </location>
</feature>
<feature type="compositionally biased region" description="Polar residues" evidence="1">
    <location>
        <begin position="122"/>
        <end position="136"/>
    </location>
</feature>